<name>A0A2H3DG75_ARMGA</name>
<dbReference type="OrthoDB" id="5987198at2759"/>
<dbReference type="Proteomes" id="UP000217790">
    <property type="component" value="Unassembled WGS sequence"/>
</dbReference>
<reference evidence="2" key="1">
    <citation type="journal article" date="2017" name="Nat. Ecol. Evol.">
        <title>Genome expansion and lineage-specific genetic innovations in the forest pathogenic fungi Armillaria.</title>
        <authorList>
            <person name="Sipos G."/>
            <person name="Prasanna A.N."/>
            <person name="Walter M.C."/>
            <person name="O'Connor E."/>
            <person name="Balint B."/>
            <person name="Krizsan K."/>
            <person name="Kiss B."/>
            <person name="Hess J."/>
            <person name="Varga T."/>
            <person name="Slot J."/>
            <person name="Riley R."/>
            <person name="Boka B."/>
            <person name="Rigling D."/>
            <person name="Barry K."/>
            <person name="Lee J."/>
            <person name="Mihaltcheva S."/>
            <person name="LaButti K."/>
            <person name="Lipzen A."/>
            <person name="Waldron R."/>
            <person name="Moloney N.M."/>
            <person name="Sperisen C."/>
            <person name="Kredics L."/>
            <person name="Vagvoelgyi C."/>
            <person name="Patrignani A."/>
            <person name="Fitzpatrick D."/>
            <person name="Nagy I."/>
            <person name="Doyle S."/>
            <person name="Anderson J.B."/>
            <person name="Grigoriev I.V."/>
            <person name="Gueldener U."/>
            <person name="Muensterkoetter M."/>
            <person name="Nagy L.G."/>
        </authorList>
    </citation>
    <scope>NUCLEOTIDE SEQUENCE [LARGE SCALE GENOMIC DNA]</scope>
    <source>
        <strain evidence="2">Ar21-2</strain>
    </source>
</reference>
<evidence type="ECO:0000313" key="2">
    <source>
        <dbReference type="Proteomes" id="UP000217790"/>
    </source>
</evidence>
<gene>
    <name evidence="1" type="ORF">ARMGADRAFT_1029380</name>
</gene>
<dbReference type="OMA" id="TAPEHSK"/>
<evidence type="ECO:0000313" key="1">
    <source>
        <dbReference type="EMBL" id="PBK94225.1"/>
    </source>
</evidence>
<dbReference type="EMBL" id="KZ293654">
    <property type="protein sequence ID" value="PBK94225.1"/>
    <property type="molecule type" value="Genomic_DNA"/>
</dbReference>
<dbReference type="STRING" id="47427.A0A2H3DG75"/>
<dbReference type="AlphaFoldDB" id="A0A2H3DG75"/>
<dbReference type="InParanoid" id="A0A2H3DG75"/>
<sequence length="356" mass="41225">MFRTKRRWDNTGRRIVIPIINTILDQFWVDARLFLEESGYRIPPKFNPDWKPTNEAERRQAISRLPRPFLISAVRLKDNVPVILKSVEIDSPEFEISVLFSSPPLSLDPRNHCIPVYEVLKFGSHAILVLPILRLFWDPPFDTIDALLGRSVYAPTFRRSPMYPKGYIPERPYMKVDCNGHVSPSCTRTARWPRYYLIDFGHARRYDPADGIPSEPILRGADRTAPEHSKPVAPFESNPFPTDIYYLGDMLREYFLDVDMVKENPSERPTIDGVVIRFDKLVKSRSFWCLQAVTQSGNQPYSFPFTYFARRLKFALRFKSPLPKIATNPTRVLTAPHEFYSASRQRVAEMPGELAT</sequence>
<accession>A0A2H3DG75</accession>
<keyword evidence="2" id="KW-1185">Reference proteome</keyword>
<evidence type="ECO:0008006" key="3">
    <source>
        <dbReference type="Google" id="ProtNLM"/>
    </source>
</evidence>
<proteinExistence type="predicted"/>
<protein>
    <recommendedName>
        <fullName evidence="3">Protein kinase domain-containing protein</fullName>
    </recommendedName>
</protein>
<organism evidence="1 2">
    <name type="scientific">Armillaria gallica</name>
    <name type="common">Bulbous honey fungus</name>
    <name type="synonym">Armillaria bulbosa</name>
    <dbReference type="NCBI Taxonomy" id="47427"/>
    <lineage>
        <taxon>Eukaryota</taxon>
        <taxon>Fungi</taxon>
        <taxon>Dikarya</taxon>
        <taxon>Basidiomycota</taxon>
        <taxon>Agaricomycotina</taxon>
        <taxon>Agaricomycetes</taxon>
        <taxon>Agaricomycetidae</taxon>
        <taxon>Agaricales</taxon>
        <taxon>Marasmiineae</taxon>
        <taxon>Physalacriaceae</taxon>
        <taxon>Armillaria</taxon>
    </lineage>
</organism>